<dbReference type="InterPro" id="IPR017983">
    <property type="entry name" value="GPCR_2_secretin-like_CS"/>
</dbReference>
<feature type="transmembrane region" description="Helical" evidence="1">
    <location>
        <begin position="15"/>
        <end position="40"/>
    </location>
</feature>
<sequence length="120" mass="13984">MLLIGMANTHHATAVIVWLFIDQFFSSFQGFFVALLFCFLNGEVQAELKKRWQRHRLRSGHFTENCGSKTTFSIISRYRPSMSVEKSEPSMMGKPMLDANDVVEEREKHDHRISESMNVW</sequence>
<keyword evidence="1" id="KW-1133">Transmembrane helix</keyword>
<dbReference type="PANTHER" id="PTHR45620">
    <property type="entry name" value="PDF RECEPTOR-LIKE PROTEIN-RELATED"/>
    <property type="match status" value="1"/>
</dbReference>
<reference evidence="3" key="1">
    <citation type="submission" date="2025-08" db="UniProtKB">
        <authorList>
            <consortium name="RefSeq"/>
        </authorList>
    </citation>
    <scope>IDENTIFICATION</scope>
</reference>
<keyword evidence="1" id="KW-0812">Transmembrane</keyword>
<dbReference type="PANTHER" id="PTHR45620:SF1">
    <property type="entry name" value="G-PROTEIN COUPLED RECEPTORS FAMILY 2 PROFILE 2 DOMAIN-CONTAINING PROTEIN"/>
    <property type="match status" value="1"/>
</dbReference>
<proteinExistence type="predicted"/>
<organism evidence="2 3">
    <name type="scientific">Priapulus caudatus</name>
    <name type="common">Priapulid worm</name>
    <dbReference type="NCBI Taxonomy" id="37621"/>
    <lineage>
        <taxon>Eukaryota</taxon>
        <taxon>Metazoa</taxon>
        <taxon>Ecdysozoa</taxon>
        <taxon>Scalidophora</taxon>
        <taxon>Priapulida</taxon>
        <taxon>Priapulimorpha</taxon>
        <taxon>Priapulimorphida</taxon>
        <taxon>Priapulidae</taxon>
        <taxon>Priapulus</taxon>
    </lineage>
</organism>
<keyword evidence="1" id="KW-0472">Membrane</keyword>
<dbReference type="GeneID" id="106818587"/>
<dbReference type="InterPro" id="IPR050332">
    <property type="entry name" value="GPCR_2"/>
</dbReference>
<evidence type="ECO:0000313" key="2">
    <source>
        <dbReference type="Proteomes" id="UP000695022"/>
    </source>
</evidence>
<name>A0ABM1F2U4_PRICU</name>
<dbReference type="PROSITE" id="PS00650">
    <property type="entry name" value="G_PROTEIN_RECEP_F2_2"/>
    <property type="match status" value="1"/>
</dbReference>
<dbReference type="Proteomes" id="UP000695022">
    <property type="component" value="Unplaced"/>
</dbReference>
<gene>
    <name evidence="3" type="primary">LOC106818587</name>
</gene>
<keyword evidence="2" id="KW-1185">Reference proteome</keyword>
<evidence type="ECO:0000313" key="3">
    <source>
        <dbReference type="RefSeq" id="XP_014678765.1"/>
    </source>
</evidence>
<dbReference type="Gene3D" id="1.20.1070.10">
    <property type="entry name" value="Rhodopsin 7-helix transmembrane proteins"/>
    <property type="match status" value="1"/>
</dbReference>
<accession>A0ABM1F2U4</accession>
<protein>
    <submittedName>
        <fullName evidence="3">Parathyroid hormone/parathyroid hormone-related peptide receptor-like</fullName>
    </submittedName>
</protein>
<evidence type="ECO:0000256" key="1">
    <source>
        <dbReference type="SAM" id="Phobius"/>
    </source>
</evidence>
<dbReference type="RefSeq" id="XP_014678765.1">
    <property type="nucleotide sequence ID" value="XM_014823279.1"/>
</dbReference>